<dbReference type="STRING" id="1407499.HHUB_1951"/>
<protein>
    <submittedName>
        <fullName evidence="1">Probable tautomerase</fullName>
    </submittedName>
</protein>
<accession>A0A0U5H314</accession>
<dbReference type="AlphaFoldDB" id="A0A0U5H314"/>
<reference evidence="2" key="1">
    <citation type="journal article" date="2016" name="Environ. Microbiol.">
        <title>The complete genome of a viable archaeum isolated from 123-million-year-old rock salt.</title>
        <authorList>
            <person name="Jaakkola S.T."/>
            <person name="Pfeiffer F."/>
            <person name="Ravantti J.J."/>
            <person name="Guo Q."/>
            <person name="Liu Y."/>
            <person name="Chen X."/>
            <person name="Ma H."/>
            <person name="Yang C."/>
            <person name="Oksanen H.M."/>
            <person name="Bamford D.H."/>
        </authorList>
    </citation>
    <scope>NUCLEOTIDE SEQUENCE</scope>
    <source>
        <strain evidence="2">JI20-1</strain>
    </source>
</reference>
<organism evidence="1 2">
    <name type="scientific">Halobacterium hubeiense</name>
    <dbReference type="NCBI Taxonomy" id="1407499"/>
    <lineage>
        <taxon>Archaea</taxon>
        <taxon>Methanobacteriati</taxon>
        <taxon>Methanobacteriota</taxon>
        <taxon>Stenosarchaea group</taxon>
        <taxon>Halobacteria</taxon>
        <taxon>Halobacteriales</taxon>
        <taxon>Halobacteriaceae</taxon>
        <taxon>Halobacterium</taxon>
    </lineage>
</organism>
<proteinExistence type="predicted"/>
<sequence length="120" mass="13044">MPLLQFDADFPVSEADADAFADAVTDLYVETMDADRSYVAVVVRDDCHLSLGRAVAGRQVFCSADVRAGRDEATKREFATAVMAEAAERFDVPEQNLKVVFTEHAGAQMQGVERVGGDWG</sequence>
<name>A0A0U5H314_9EURY</name>
<dbReference type="Proteomes" id="UP000066737">
    <property type="component" value="Chromosome I"/>
</dbReference>
<evidence type="ECO:0000313" key="1">
    <source>
        <dbReference type="EMBL" id="CQH53319.1"/>
    </source>
</evidence>
<dbReference type="SUPFAM" id="SSF55331">
    <property type="entry name" value="Tautomerase/MIF"/>
    <property type="match status" value="1"/>
</dbReference>
<dbReference type="OrthoDB" id="210530at2157"/>
<dbReference type="RefSeq" id="WP_059056409.1">
    <property type="nucleotide sequence ID" value="NZ_CEML01000002.1"/>
</dbReference>
<dbReference type="KEGG" id="hhb:Hhub_1951"/>
<evidence type="ECO:0000313" key="2">
    <source>
        <dbReference type="Proteomes" id="UP000066737"/>
    </source>
</evidence>
<gene>
    <name evidence="1" type="ORF">HHUB_1951</name>
</gene>
<dbReference type="Gene3D" id="3.30.429.10">
    <property type="entry name" value="Macrophage Migration Inhibitory Factor"/>
    <property type="match status" value="1"/>
</dbReference>
<keyword evidence="2" id="KW-1185">Reference proteome</keyword>
<dbReference type="InterPro" id="IPR014347">
    <property type="entry name" value="Tautomerase/MIF_sf"/>
</dbReference>
<dbReference type="EMBL" id="LN831302">
    <property type="protein sequence ID" value="CQH53319.1"/>
    <property type="molecule type" value="Genomic_DNA"/>
</dbReference>
<dbReference type="GeneID" id="26658622"/>